<organism evidence="3 4">
    <name type="scientific">Thiohalobacter thiocyanaticus</name>
    <dbReference type="NCBI Taxonomy" id="585455"/>
    <lineage>
        <taxon>Bacteria</taxon>
        <taxon>Pseudomonadati</taxon>
        <taxon>Pseudomonadota</taxon>
        <taxon>Gammaproteobacteria</taxon>
        <taxon>Thiohalobacterales</taxon>
        <taxon>Thiohalobacteraceae</taxon>
        <taxon>Thiohalobacter</taxon>
    </lineage>
</organism>
<comment type="caution">
    <text evidence="3">The sequence shown here is derived from an EMBL/GenBank/DDBJ whole genome shotgun (WGS) entry which is preliminary data.</text>
</comment>
<dbReference type="SUPFAM" id="SSF47413">
    <property type="entry name" value="lambda repressor-like DNA-binding domains"/>
    <property type="match status" value="1"/>
</dbReference>
<gene>
    <name evidence="3" type="ORF">D6C00_08080</name>
</gene>
<dbReference type="InterPro" id="IPR052345">
    <property type="entry name" value="Rad_response_metalloprotease"/>
</dbReference>
<accession>A0A426QJH3</accession>
<dbReference type="RefSeq" id="WP_125181249.1">
    <property type="nucleotide sequence ID" value="NZ_QZMU01000001.1"/>
</dbReference>
<dbReference type="InterPro" id="IPR010982">
    <property type="entry name" value="Lambda_DNA-bd_dom_sf"/>
</dbReference>
<dbReference type="Gene3D" id="1.10.10.2910">
    <property type="match status" value="1"/>
</dbReference>
<dbReference type="PANTHER" id="PTHR43236">
    <property type="entry name" value="ANTITOXIN HIGA1"/>
    <property type="match status" value="1"/>
</dbReference>
<evidence type="ECO:0000313" key="4">
    <source>
        <dbReference type="Proteomes" id="UP000287798"/>
    </source>
</evidence>
<sequence length="391" mass="44729">MAKTAEATINPDILVWARETVGFSIDDLADKIKVNPEKIQAWESGQARPSIAKLKQISDKLKRPLAVFYLPYPPEDMRPPRDFRGLIEGHAGFYSNRLHVELRLAEARREDALNLLAELEEQPSEFDFQASIDQDPELVAESLTRYIGVEPETIAQCSDIYEARKLWKSSIENRGVLVFQANGVPVSEMRGFCLGVRPLPVVVVNSKDSPQAQIFSLLHELTHIALRQDGLCDFDEELPRDGESQRIEIFCNYVAGAAIVPAKALLSHEIVLGQDNYESWSNHELKSISRTFHCSREVVLRRLLIHDLTTRDFYSKMRESFVQEYKDFEENKKANSFPVAQFRKVINRNGYYFSRLVLDSYTREVITGSELSRLLKVKLKHLPDIRHALQG</sequence>
<dbReference type="Pfam" id="PF06114">
    <property type="entry name" value="Peptidase_M78"/>
    <property type="match status" value="1"/>
</dbReference>
<dbReference type="Gene3D" id="1.10.260.40">
    <property type="entry name" value="lambda repressor-like DNA-binding domains"/>
    <property type="match status" value="1"/>
</dbReference>
<name>A0A426QJH3_9GAMM</name>
<dbReference type="InterPro" id="IPR010359">
    <property type="entry name" value="IrrE_HExxH"/>
</dbReference>
<comment type="similarity">
    <text evidence="1">Belongs to the short-chain fatty acyl-CoA assimilation regulator (ScfR) family.</text>
</comment>
<dbReference type="GO" id="GO:0003677">
    <property type="term" value="F:DNA binding"/>
    <property type="evidence" value="ECO:0007669"/>
    <property type="project" value="InterPro"/>
</dbReference>
<feature type="domain" description="HTH cro/C1-type" evidence="2">
    <location>
        <begin position="22"/>
        <end position="68"/>
    </location>
</feature>
<reference evidence="3 4" key="1">
    <citation type="journal article" date="2010" name="Int. J. Syst. Evol. Microbiol.">
        <title>Thiohalobacter thiocyanaticus gen. nov., sp. nov., a moderately halophilic, sulfur-oxidizing gammaproteobacterium from hypersaline lakes, that utilizes thiocyanate.</title>
        <authorList>
            <person name="Sorokin D.Y."/>
            <person name="Kovaleva O.L."/>
            <person name="Tourova T.P."/>
            <person name="Muyzer G."/>
        </authorList>
    </citation>
    <scope>NUCLEOTIDE SEQUENCE [LARGE SCALE GENOMIC DNA]</scope>
    <source>
        <strain evidence="3 4">Hrh1</strain>
    </source>
</reference>
<dbReference type="InterPro" id="IPR001387">
    <property type="entry name" value="Cro/C1-type_HTH"/>
</dbReference>
<dbReference type="AlphaFoldDB" id="A0A426QJH3"/>
<protein>
    <submittedName>
        <fullName evidence="3">ImmA/IrrE family metallo-endopeptidase</fullName>
    </submittedName>
</protein>
<evidence type="ECO:0000256" key="1">
    <source>
        <dbReference type="ARBA" id="ARBA00007227"/>
    </source>
</evidence>
<evidence type="ECO:0000259" key="2">
    <source>
        <dbReference type="PROSITE" id="PS50943"/>
    </source>
</evidence>
<dbReference type="PANTHER" id="PTHR43236:SF2">
    <property type="entry name" value="BLL0069 PROTEIN"/>
    <property type="match status" value="1"/>
</dbReference>
<dbReference type="Proteomes" id="UP000287798">
    <property type="component" value="Unassembled WGS sequence"/>
</dbReference>
<dbReference type="PROSITE" id="PS50943">
    <property type="entry name" value="HTH_CROC1"/>
    <property type="match status" value="1"/>
</dbReference>
<dbReference type="SMART" id="SM00530">
    <property type="entry name" value="HTH_XRE"/>
    <property type="match status" value="1"/>
</dbReference>
<keyword evidence="4" id="KW-1185">Reference proteome</keyword>
<dbReference type="Pfam" id="PF01381">
    <property type="entry name" value="HTH_3"/>
    <property type="match status" value="1"/>
</dbReference>
<dbReference type="EMBL" id="QZMU01000001">
    <property type="protein sequence ID" value="RRQ21909.1"/>
    <property type="molecule type" value="Genomic_DNA"/>
</dbReference>
<dbReference type="CDD" id="cd00093">
    <property type="entry name" value="HTH_XRE"/>
    <property type="match status" value="1"/>
</dbReference>
<evidence type="ECO:0000313" key="3">
    <source>
        <dbReference type="EMBL" id="RRQ21909.1"/>
    </source>
</evidence>
<dbReference type="OrthoDB" id="9796786at2"/>
<proteinExistence type="inferred from homology"/>